<proteinExistence type="predicted"/>
<protein>
    <recommendedName>
        <fullName evidence="6">Secreted protein</fullName>
    </recommendedName>
</protein>
<dbReference type="RefSeq" id="WP_139403604.1">
    <property type="nucleotide sequence ID" value="NZ_JACHEW010000011.1"/>
</dbReference>
<dbReference type="Proteomes" id="UP000313988">
    <property type="component" value="Unassembled WGS sequence"/>
</dbReference>
<feature type="chain" id="PRO_5022782153" description="Secreted protein" evidence="1">
    <location>
        <begin position="21"/>
        <end position="159"/>
    </location>
</feature>
<reference evidence="2 5" key="2">
    <citation type="submission" date="2020-08" db="EMBL/GenBank/DDBJ databases">
        <title>Genomic Encyclopedia of Type Strains, Phase IV (KMG-IV): sequencing the most valuable type-strain genomes for metagenomic binning, comparative biology and taxonomic classification.</title>
        <authorList>
            <person name="Goeker M."/>
        </authorList>
    </citation>
    <scope>NUCLEOTIDE SEQUENCE [LARGE SCALE GENOMIC DNA]</scope>
    <source>
        <strain evidence="2 5">DSM 12027</strain>
    </source>
</reference>
<keyword evidence="1" id="KW-0732">Signal</keyword>
<dbReference type="EMBL" id="JACHEW010000011">
    <property type="protein sequence ID" value="MBB6017166.1"/>
    <property type="molecule type" value="Genomic_DNA"/>
</dbReference>
<dbReference type="Proteomes" id="UP000629870">
    <property type="component" value="Unassembled WGS sequence"/>
</dbReference>
<reference evidence="3 4" key="1">
    <citation type="submission" date="2019-06" db="EMBL/GenBank/DDBJ databases">
        <title>Genome sequence of Deinococcus radiopugnans ATCC 19172.</title>
        <authorList>
            <person name="Maclea K.S."/>
            <person name="Maynard C.R."/>
        </authorList>
    </citation>
    <scope>NUCLEOTIDE SEQUENCE [LARGE SCALE GENOMIC DNA]</scope>
    <source>
        <strain evidence="3 4">ATCC 19172</strain>
    </source>
</reference>
<gene>
    <name evidence="3" type="ORF">FHR04_11960</name>
    <name evidence="2" type="ORF">HNQ04_002428</name>
</gene>
<keyword evidence="5" id="KW-1185">Reference proteome</keyword>
<feature type="signal peptide" evidence="1">
    <location>
        <begin position="1"/>
        <end position="20"/>
    </location>
</feature>
<dbReference type="OrthoDB" id="74335at2"/>
<evidence type="ECO:0000313" key="5">
    <source>
        <dbReference type="Proteomes" id="UP000629870"/>
    </source>
</evidence>
<organism evidence="3 4">
    <name type="scientific">Deinococcus radiopugnans ATCC 19172</name>
    <dbReference type="NCBI Taxonomy" id="585398"/>
    <lineage>
        <taxon>Bacteria</taxon>
        <taxon>Thermotogati</taxon>
        <taxon>Deinococcota</taxon>
        <taxon>Deinococci</taxon>
        <taxon>Deinococcales</taxon>
        <taxon>Deinococcaceae</taxon>
        <taxon>Deinococcus</taxon>
    </lineage>
</organism>
<dbReference type="AlphaFoldDB" id="A0A5C4Y509"/>
<evidence type="ECO:0000313" key="3">
    <source>
        <dbReference type="EMBL" id="TNM70613.1"/>
    </source>
</evidence>
<evidence type="ECO:0000313" key="4">
    <source>
        <dbReference type="Proteomes" id="UP000313988"/>
    </source>
</evidence>
<accession>A0A5C4Y509</accession>
<dbReference type="EMBL" id="VDMO01000012">
    <property type="protein sequence ID" value="TNM70613.1"/>
    <property type="molecule type" value="Genomic_DNA"/>
</dbReference>
<sequence>MKTKALLLSALILVPTAGAAAVQAAPTQEFRVQTNKALATPAQDFRVSYTGAALTSTPAIFAKSSLPQALSDEELDEVTGEFVANAVGAVTGGVAGALGSMAEQAAGGEKTNWTDVAKAAAGGAITGAFSPISSALAVSTTIKVAIAAGTTVGAAFKGK</sequence>
<name>A0A5C4Y509_9DEIO</name>
<evidence type="ECO:0000313" key="2">
    <source>
        <dbReference type="EMBL" id="MBB6017166.1"/>
    </source>
</evidence>
<comment type="caution">
    <text evidence="3">The sequence shown here is derived from an EMBL/GenBank/DDBJ whole genome shotgun (WGS) entry which is preliminary data.</text>
</comment>
<evidence type="ECO:0000256" key="1">
    <source>
        <dbReference type="SAM" id="SignalP"/>
    </source>
</evidence>
<evidence type="ECO:0008006" key="6">
    <source>
        <dbReference type="Google" id="ProtNLM"/>
    </source>
</evidence>